<evidence type="ECO:0000256" key="3">
    <source>
        <dbReference type="ARBA" id="ARBA00022475"/>
    </source>
</evidence>
<dbReference type="Pfam" id="PF02706">
    <property type="entry name" value="Wzz"/>
    <property type="match status" value="1"/>
</dbReference>
<protein>
    <submittedName>
        <fullName evidence="10">Polysaccharide export protein</fullName>
    </submittedName>
</protein>
<evidence type="ECO:0000256" key="4">
    <source>
        <dbReference type="ARBA" id="ARBA00022692"/>
    </source>
</evidence>
<dbReference type="GO" id="GO:0004713">
    <property type="term" value="F:protein tyrosine kinase activity"/>
    <property type="evidence" value="ECO:0007669"/>
    <property type="project" value="TreeGrafter"/>
</dbReference>
<sequence length="261" mass="28507">MEEQRIANDEIEIDLREIAGVLIRKLKVLILCLLAGALIAGGVTRFLITPQYTGTSMIFILTKTTSVTSLADIQLGSELTTDFVMLATSRPTLEQVIEDLDLDMERQELADMITVSNPTDTRILQIDVENPDPQLAADISNALADTTADAVAEIMSTDRPTIVEDAVAPEEPSSPSLLKNIAIGGAIGLILAMAVVILRFLMDDTIKTEEDVTKYLDLNTLAALPVDEKADPSGGNHEQHKGKRRKFGKKSKPEKKKVQKR</sequence>
<evidence type="ECO:0000256" key="8">
    <source>
        <dbReference type="SAM" id="Phobius"/>
    </source>
</evidence>
<feature type="compositionally biased region" description="Basic residues" evidence="7">
    <location>
        <begin position="240"/>
        <end position="261"/>
    </location>
</feature>
<gene>
    <name evidence="10" type="ORF">H9873_09025</name>
</gene>
<comment type="subcellular location">
    <subcellularLocation>
        <location evidence="1">Cell membrane</location>
        <topology evidence="1">Multi-pass membrane protein</topology>
    </subcellularLocation>
</comment>
<reference evidence="10" key="2">
    <citation type="submission" date="2021-04" db="EMBL/GenBank/DDBJ databases">
        <authorList>
            <person name="Gilroy R."/>
        </authorList>
    </citation>
    <scope>NUCLEOTIDE SEQUENCE</scope>
    <source>
        <strain evidence="10">ChiSxjej1B13-11762</strain>
    </source>
</reference>
<keyword evidence="4 8" id="KW-0812">Transmembrane</keyword>
<keyword evidence="5 8" id="KW-1133">Transmembrane helix</keyword>
<proteinExistence type="inferred from homology"/>
<dbReference type="PANTHER" id="PTHR32309:SF13">
    <property type="entry name" value="FERRIC ENTEROBACTIN TRANSPORT PROTEIN FEPE"/>
    <property type="match status" value="1"/>
</dbReference>
<dbReference type="Proteomes" id="UP000824263">
    <property type="component" value="Unassembled WGS sequence"/>
</dbReference>
<name>A0A9D1UF85_9FIRM</name>
<dbReference type="GO" id="GO:0005886">
    <property type="term" value="C:plasma membrane"/>
    <property type="evidence" value="ECO:0007669"/>
    <property type="project" value="UniProtKB-SubCell"/>
</dbReference>
<evidence type="ECO:0000256" key="5">
    <source>
        <dbReference type="ARBA" id="ARBA00022989"/>
    </source>
</evidence>
<evidence type="ECO:0000313" key="10">
    <source>
        <dbReference type="EMBL" id="HIW84451.1"/>
    </source>
</evidence>
<comment type="similarity">
    <text evidence="2">Belongs to the CpsC/CapA family.</text>
</comment>
<evidence type="ECO:0000256" key="6">
    <source>
        <dbReference type="ARBA" id="ARBA00023136"/>
    </source>
</evidence>
<keyword evidence="6 8" id="KW-0472">Membrane</keyword>
<evidence type="ECO:0000259" key="9">
    <source>
        <dbReference type="Pfam" id="PF02706"/>
    </source>
</evidence>
<evidence type="ECO:0000256" key="7">
    <source>
        <dbReference type="SAM" id="MobiDB-lite"/>
    </source>
</evidence>
<organism evidence="10 11">
    <name type="scientific">Candidatus Dorea gallistercoris</name>
    <dbReference type="NCBI Taxonomy" id="2838542"/>
    <lineage>
        <taxon>Bacteria</taxon>
        <taxon>Bacillati</taxon>
        <taxon>Bacillota</taxon>
        <taxon>Clostridia</taxon>
        <taxon>Lachnospirales</taxon>
        <taxon>Lachnospiraceae</taxon>
        <taxon>Dorea</taxon>
    </lineage>
</organism>
<evidence type="ECO:0000256" key="1">
    <source>
        <dbReference type="ARBA" id="ARBA00004651"/>
    </source>
</evidence>
<evidence type="ECO:0000256" key="2">
    <source>
        <dbReference type="ARBA" id="ARBA00006683"/>
    </source>
</evidence>
<feature type="region of interest" description="Disordered" evidence="7">
    <location>
        <begin position="226"/>
        <end position="261"/>
    </location>
</feature>
<dbReference type="InterPro" id="IPR003856">
    <property type="entry name" value="LPS_length_determ_N"/>
</dbReference>
<dbReference type="EMBL" id="DXGF01000156">
    <property type="protein sequence ID" value="HIW84451.1"/>
    <property type="molecule type" value="Genomic_DNA"/>
</dbReference>
<comment type="caution">
    <text evidence="10">The sequence shown here is derived from an EMBL/GenBank/DDBJ whole genome shotgun (WGS) entry which is preliminary data.</text>
</comment>
<feature type="transmembrane region" description="Helical" evidence="8">
    <location>
        <begin position="28"/>
        <end position="48"/>
    </location>
</feature>
<reference evidence="10" key="1">
    <citation type="journal article" date="2021" name="PeerJ">
        <title>Extensive microbial diversity within the chicken gut microbiome revealed by metagenomics and culture.</title>
        <authorList>
            <person name="Gilroy R."/>
            <person name="Ravi A."/>
            <person name="Getino M."/>
            <person name="Pursley I."/>
            <person name="Horton D.L."/>
            <person name="Alikhan N.F."/>
            <person name="Baker D."/>
            <person name="Gharbi K."/>
            <person name="Hall N."/>
            <person name="Watson M."/>
            <person name="Adriaenssens E.M."/>
            <person name="Foster-Nyarko E."/>
            <person name="Jarju S."/>
            <person name="Secka A."/>
            <person name="Antonio M."/>
            <person name="Oren A."/>
            <person name="Chaudhuri R.R."/>
            <person name="La Ragione R."/>
            <person name="Hildebrand F."/>
            <person name="Pallen M.J."/>
        </authorList>
    </citation>
    <scope>NUCLEOTIDE SEQUENCE</scope>
    <source>
        <strain evidence="10">ChiSxjej1B13-11762</strain>
    </source>
</reference>
<accession>A0A9D1UF85</accession>
<keyword evidence="3" id="KW-1003">Cell membrane</keyword>
<feature type="domain" description="Polysaccharide chain length determinant N-terminal" evidence="9">
    <location>
        <begin position="12"/>
        <end position="100"/>
    </location>
</feature>
<dbReference type="InterPro" id="IPR050445">
    <property type="entry name" value="Bact_polysacc_biosynth/exp"/>
</dbReference>
<evidence type="ECO:0000313" key="11">
    <source>
        <dbReference type="Proteomes" id="UP000824263"/>
    </source>
</evidence>
<dbReference type="PANTHER" id="PTHR32309">
    <property type="entry name" value="TYROSINE-PROTEIN KINASE"/>
    <property type="match status" value="1"/>
</dbReference>
<feature type="transmembrane region" description="Helical" evidence="8">
    <location>
        <begin position="181"/>
        <end position="201"/>
    </location>
</feature>
<dbReference type="AlphaFoldDB" id="A0A9D1UF85"/>